<dbReference type="EMBL" id="ML220161">
    <property type="protein sequence ID" value="TGZ76994.1"/>
    <property type="molecule type" value="Genomic_DNA"/>
</dbReference>
<dbReference type="InParanoid" id="A0A4V3SHP1"/>
<feature type="compositionally biased region" description="Basic and acidic residues" evidence="1">
    <location>
        <begin position="329"/>
        <end position="339"/>
    </location>
</feature>
<evidence type="ECO:0000313" key="3">
    <source>
        <dbReference type="EMBL" id="TGZ76994.1"/>
    </source>
</evidence>
<feature type="transmembrane region" description="Helical" evidence="2">
    <location>
        <begin position="293"/>
        <end position="312"/>
    </location>
</feature>
<feature type="region of interest" description="Disordered" evidence="1">
    <location>
        <begin position="327"/>
        <end position="372"/>
    </location>
</feature>
<feature type="compositionally biased region" description="Basic and acidic residues" evidence="1">
    <location>
        <begin position="445"/>
        <end position="461"/>
    </location>
</feature>
<keyword evidence="2" id="KW-0472">Membrane</keyword>
<feature type="region of interest" description="Disordered" evidence="1">
    <location>
        <begin position="183"/>
        <end position="210"/>
    </location>
</feature>
<evidence type="ECO:0000313" key="4">
    <source>
        <dbReference type="Proteomes" id="UP000298138"/>
    </source>
</evidence>
<keyword evidence="4" id="KW-1185">Reference proteome</keyword>
<feature type="region of interest" description="Disordered" evidence="1">
    <location>
        <begin position="405"/>
        <end position="461"/>
    </location>
</feature>
<protein>
    <submittedName>
        <fullName evidence="3">Uncharacterized protein</fullName>
    </submittedName>
</protein>
<keyword evidence="2" id="KW-0812">Transmembrane</keyword>
<dbReference type="AlphaFoldDB" id="A0A4V3SHP1"/>
<accession>A0A4V3SHP1</accession>
<name>A0A4V3SHP1_9PEZI</name>
<keyword evidence="2" id="KW-1133">Transmembrane helix</keyword>
<evidence type="ECO:0000256" key="2">
    <source>
        <dbReference type="SAM" id="Phobius"/>
    </source>
</evidence>
<reference evidence="3 4" key="1">
    <citation type="submission" date="2019-04" db="EMBL/GenBank/DDBJ databases">
        <title>Comparative genomics and transcriptomics to analyze fruiting body development in filamentous ascomycetes.</title>
        <authorList>
            <consortium name="DOE Joint Genome Institute"/>
            <person name="Lutkenhaus R."/>
            <person name="Traeger S."/>
            <person name="Breuer J."/>
            <person name="Kuo A."/>
            <person name="Lipzen A."/>
            <person name="Pangilinan J."/>
            <person name="Dilworth D."/>
            <person name="Sandor L."/>
            <person name="Poggeler S."/>
            <person name="Barry K."/>
            <person name="Grigoriev I.V."/>
            <person name="Nowrousian M."/>
        </authorList>
    </citation>
    <scope>NUCLEOTIDE SEQUENCE [LARGE SCALE GENOMIC DNA]</scope>
    <source>
        <strain evidence="3 4">CBS 389.68</strain>
    </source>
</reference>
<sequence length="461" mass="51493">MLGSTPVKMKSHISPFASRRFLSHYGSFQHPRTTLLHPVKSLTSLTQSRYFSWSIRYSDKDSRSPPRPADKIPVIIPNTIIGPPLSPAAKLPLLQNAIEQMIDSHITSTRKELLTSIHKVIQHKRIDEEIDRAMELQTDMLTDKVRQVIKDTPEIVEKANMRHVVMGNSLRPESSGKAVTTVVESGNKPPVQPTLKPPAEPTPPPSPKVTPEVVKKVSLAPEVKDEIRRTIDKAIDAYAQTFFVATAPHIKAEIKSQLTKQLHQIQEIANSTVDRQIRELKRDREKWKKRSEMLVYIMVVVWFIIWIMQPLVPPLLEVLGSALEEDSADKESCQKRNNDAGKQVDGGEVMVGGVNNEPAEAQHSSGQPAEGDPWKALAAVTNEQAENSKTPKYPNSVVGVYSTEEMNPGERQAEEEPNSEKGKEKKSMIPAGWRPKMVYVGSYGKKNERDGEQSSIGKGHE</sequence>
<gene>
    <name evidence="3" type="ORF">EX30DRAFT_398856</name>
</gene>
<feature type="compositionally biased region" description="Basic and acidic residues" evidence="1">
    <location>
        <begin position="411"/>
        <end position="427"/>
    </location>
</feature>
<organism evidence="3 4">
    <name type="scientific">Ascodesmis nigricans</name>
    <dbReference type="NCBI Taxonomy" id="341454"/>
    <lineage>
        <taxon>Eukaryota</taxon>
        <taxon>Fungi</taxon>
        <taxon>Dikarya</taxon>
        <taxon>Ascomycota</taxon>
        <taxon>Pezizomycotina</taxon>
        <taxon>Pezizomycetes</taxon>
        <taxon>Pezizales</taxon>
        <taxon>Ascodesmidaceae</taxon>
        <taxon>Ascodesmis</taxon>
    </lineage>
</organism>
<feature type="compositionally biased region" description="Pro residues" evidence="1">
    <location>
        <begin position="190"/>
        <end position="208"/>
    </location>
</feature>
<proteinExistence type="predicted"/>
<dbReference type="Proteomes" id="UP000298138">
    <property type="component" value="Unassembled WGS sequence"/>
</dbReference>
<evidence type="ECO:0000256" key="1">
    <source>
        <dbReference type="SAM" id="MobiDB-lite"/>
    </source>
</evidence>